<keyword evidence="3" id="KW-0378">Hydrolase</keyword>
<dbReference type="EMBL" id="JH002291">
    <property type="protein sequence ID" value="EGW08308.1"/>
    <property type="molecule type" value="Genomic_DNA"/>
</dbReference>
<sequence length="310" mass="35601">MFYFQSSGKSSVLESLVGRDLLPRGTGVVTRRPLILQLVHVSPEDKRKTTGEENGVEAEEWGKFLHTKNKGPRPALFVPEVSFELLVKRQIKRLEEPSLRCVELVHEEMQRIIQHCSNYSTQELLRFPKLHDAIVEVVTCLLRKRLPVTNEMVHNLVAIELAYINTKHPDFADACGLMNNNIEEQRRNRLARELPSAVSRDKPVPVARKLSAREQRDCEVIERLIKSYFLIVRKNIQDSVPKAVMHFLVNHVKDTLQSELVGQLYKSSLLDDLLTESEDMAQRRKEAADMLKALQGASQIIAEIRETHLW</sequence>
<dbReference type="GO" id="GO:0006897">
    <property type="term" value="P:endocytosis"/>
    <property type="evidence" value="ECO:0007669"/>
    <property type="project" value="TreeGrafter"/>
</dbReference>
<dbReference type="PROSITE" id="PS00410">
    <property type="entry name" value="G_DYNAMIN_1"/>
    <property type="match status" value="1"/>
</dbReference>
<dbReference type="STRING" id="10029.G3IEY5"/>
<comment type="subcellular location">
    <subcellularLocation>
        <location evidence="1">Mitochondrion membrane</location>
    </subcellularLocation>
</comment>
<evidence type="ECO:0000256" key="5">
    <source>
        <dbReference type="ARBA" id="ARBA00023128"/>
    </source>
</evidence>
<dbReference type="PROSITE" id="PS51388">
    <property type="entry name" value="GED"/>
    <property type="match status" value="1"/>
</dbReference>
<keyword evidence="5" id="KW-0496">Mitochondrion</keyword>
<dbReference type="SMART" id="SM00302">
    <property type="entry name" value="GED"/>
    <property type="match status" value="1"/>
</dbReference>
<dbReference type="Pfam" id="PF02212">
    <property type="entry name" value="GED"/>
    <property type="match status" value="1"/>
</dbReference>
<keyword evidence="6" id="KW-0472">Membrane</keyword>
<dbReference type="AlphaFoldDB" id="G3IEY5"/>
<dbReference type="InterPro" id="IPR022812">
    <property type="entry name" value="Dynamin"/>
</dbReference>
<reference evidence="10" key="1">
    <citation type="journal article" date="2011" name="Nat. Biotechnol.">
        <title>The genomic sequence of the Chinese hamster ovary (CHO)-K1 cell line.</title>
        <authorList>
            <person name="Xu X."/>
            <person name="Nagarajan H."/>
            <person name="Lewis N.E."/>
            <person name="Pan S."/>
            <person name="Cai Z."/>
            <person name="Liu X."/>
            <person name="Chen W."/>
            <person name="Xie M."/>
            <person name="Wang W."/>
            <person name="Hammond S."/>
            <person name="Andersen M.R."/>
            <person name="Neff N."/>
            <person name="Passarelli B."/>
            <person name="Koh W."/>
            <person name="Fan H.C."/>
            <person name="Wang J."/>
            <person name="Gui Y."/>
            <person name="Lee K.H."/>
            <person name="Betenbaugh M.J."/>
            <person name="Quake S.R."/>
            <person name="Famili I."/>
            <person name="Palsson B.O."/>
            <person name="Wang J."/>
        </authorList>
    </citation>
    <scope>NUCLEOTIDE SEQUENCE [LARGE SCALE GENOMIC DNA]</scope>
    <source>
        <strain evidence="10">CHO K1 cell line</strain>
    </source>
</reference>
<dbReference type="GO" id="GO:0031966">
    <property type="term" value="C:mitochondrial membrane"/>
    <property type="evidence" value="ECO:0007669"/>
    <property type="project" value="UniProtKB-SubCell"/>
</dbReference>
<name>G3IEY5_CRIGR</name>
<dbReference type="Pfam" id="PF01031">
    <property type="entry name" value="Dynamin_M"/>
    <property type="match status" value="1"/>
</dbReference>
<dbReference type="Pfam" id="PF00350">
    <property type="entry name" value="Dynamin_N"/>
    <property type="match status" value="1"/>
</dbReference>
<evidence type="ECO:0000256" key="2">
    <source>
        <dbReference type="ARBA" id="ARBA00011980"/>
    </source>
</evidence>
<dbReference type="GO" id="GO:0000266">
    <property type="term" value="P:mitochondrial fission"/>
    <property type="evidence" value="ECO:0007669"/>
    <property type="project" value="TreeGrafter"/>
</dbReference>
<evidence type="ECO:0000259" key="8">
    <source>
        <dbReference type="PROSITE" id="PS51388"/>
    </source>
</evidence>
<evidence type="ECO:0000256" key="4">
    <source>
        <dbReference type="ARBA" id="ARBA00023121"/>
    </source>
</evidence>
<dbReference type="GO" id="GO:0003924">
    <property type="term" value="F:GTPase activity"/>
    <property type="evidence" value="ECO:0007669"/>
    <property type="project" value="InterPro"/>
</dbReference>
<proteinExistence type="predicted"/>
<accession>G3IEY5</accession>
<dbReference type="InterPro" id="IPR045063">
    <property type="entry name" value="Dynamin_N"/>
</dbReference>
<evidence type="ECO:0000256" key="1">
    <source>
        <dbReference type="ARBA" id="ARBA00004325"/>
    </source>
</evidence>
<evidence type="ECO:0000256" key="7">
    <source>
        <dbReference type="ARBA" id="ARBA00048040"/>
    </source>
</evidence>
<dbReference type="FunCoup" id="G3IEY5">
    <property type="interactions" value="3581"/>
</dbReference>
<evidence type="ECO:0000313" key="9">
    <source>
        <dbReference type="EMBL" id="EGW08308.1"/>
    </source>
</evidence>
<dbReference type="SUPFAM" id="SSF52540">
    <property type="entry name" value="P-loop containing nucleoside triphosphate hydrolases"/>
    <property type="match status" value="1"/>
</dbReference>
<protein>
    <recommendedName>
        <fullName evidence="2">dynamin GTPase</fullName>
        <ecNumber evidence="2">3.6.5.5</ecNumber>
    </recommendedName>
</protein>
<dbReference type="FunFam" id="1.20.120.1240:FF:000066">
    <property type="entry name" value="Uncharacterized protein"/>
    <property type="match status" value="1"/>
</dbReference>
<dbReference type="Proteomes" id="UP000001075">
    <property type="component" value="Unassembled WGS sequence"/>
</dbReference>
<keyword evidence="4" id="KW-0446">Lipid-binding</keyword>
<organism evidence="9 10">
    <name type="scientific">Cricetulus griseus</name>
    <name type="common">Chinese hamster</name>
    <name type="synonym">Cricetulus barabensis griseus</name>
    <dbReference type="NCBI Taxonomy" id="10029"/>
    <lineage>
        <taxon>Eukaryota</taxon>
        <taxon>Metazoa</taxon>
        <taxon>Chordata</taxon>
        <taxon>Craniata</taxon>
        <taxon>Vertebrata</taxon>
        <taxon>Euteleostomi</taxon>
        <taxon>Mammalia</taxon>
        <taxon>Eutheria</taxon>
        <taxon>Euarchontoglires</taxon>
        <taxon>Glires</taxon>
        <taxon>Rodentia</taxon>
        <taxon>Myomorpha</taxon>
        <taxon>Muroidea</taxon>
        <taxon>Cricetidae</taxon>
        <taxon>Cricetinae</taxon>
        <taxon>Cricetulus</taxon>
    </lineage>
</organism>
<dbReference type="GO" id="GO:0008017">
    <property type="term" value="F:microtubule binding"/>
    <property type="evidence" value="ECO:0007669"/>
    <property type="project" value="TreeGrafter"/>
</dbReference>
<dbReference type="InterPro" id="IPR019762">
    <property type="entry name" value="Dynamin_GTPase_CS"/>
</dbReference>
<dbReference type="EC" id="3.6.5.5" evidence="2"/>
<dbReference type="GO" id="GO:0016559">
    <property type="term" value="P:peroxisome fission"/>
    <property type="evidence" value="ECO:0007669"/>
    <property type="project" value="TreeGrafter"/>
</dbReference>
<dbReference type="Gene3D" id="1.20.120.1240">
    <property type="entry name" value="Dynamin, middle domain"/>
    <property type="match status" value="1"/>
</dbReference>
<evidence type="ECO:0000256" key="3">
    <source>
        <dbReference type="ARBA" id="ARBA00022801"/>
    </source>
</evidence>
<dbReference type="GO" id="GO:0043653">
    <property type="term" value="P:mitochondrial fragmentation involved in apoptotic process"/>
    <property type="evidence" value="ECO:0007669"/>
    <property type="project" value="TreeGrafter"/>
</dbReference>
<dbReference type="InterPro" id="IPR000375">
    <property type="entry name" value="Dynamin_stalk"/>
</dbReference>
<dbReference type="eggNOG" id="KOG0446">
    <property type="taxonomic scope" value="Eukaryota"/>
</dbReference>
<dbReference type="PANTHER" id="PTHR11566">
    <property type="entry name" value="DYNAMIN"/>
    <property type="match status" value="1"/>
</dbReference>
<evidence type="ECO:0000313" key="10">
    <source>
        <dbReference type="Proteomes" id="UP000001075"/>
    </source>
</evidence>
<gene>
    <name evidence="9" type="ORF">I79_022295</name>
</gene>
<evidence type="ECO:0000256" key="6">
    <source>
        <dbReference type="ARBA" id="ARBA00023136"/>
    </source>
</evidence>
<comment type="catalytic activity">
    <reaction evidence="7">
        <text>GTP + H2O = GDP + phosphate + H(+)</text>
        <dbReference type="Rhea" id="RHEA:19669"/>
        <dbReference type="ChEBI" id="CHEBI:15377"/>
        <dbReference type="ChEBI" id="CHEBI:15378"/>
        <dbReference type="ChEBI" id="CHEBI:37565"/>
        <dbReference type="ChEBI" id="CHEBI:43474"/>
        <dbReference type="ChEBI" id="CHEBI:58189"/>
        <dbReference type="EC" id="3.6.5.5"/>
    </reaction>
</comment>
<dbReference type="GO" id="GO:0008289">
    <property type="term" value="F:lipid binding"/>
    <property type="evidence" value="ECO:0007669"/>
    <property type="project" value="UniProtKB-KW"/>
</dbReference>
<dbReference type="GO" id="GO:0005874">
    <property type="term" value="C:microtubule"/>
    <property type="evidence" value="ECO:0007669"/>
    <property type="project" value="TreeGrafter"/>
</dbReference>
<dbReference type="InterPro" id="IPR027417">
    <property type="entry name" value="P-loop_NTPase"/>
</dbReference>
<dbReference type="GO" id="GO:0005525">
    <property type="term" value="F:GTP binding"/>
    <property type="evidence" value="ECO:0007669"/>
    <property type="project" value="UniProtKB-KW"/>
</dbReference>
<dbReference type="GO" id="GO:0048312">
    <property type="term" value="P:intracellular distribution of mitochondria"/>
    <property type="evidence" value="ECO:0007669"/>
    <property type="project" value="TreeGrafter"/>
</dbReference>
<feature type="domain" description="GED" evidence="8">
    <location>
        <begin position="218"/>
        <end position="309"/>
    </location>
</feature>
<dbReference type="InParanoid" id="G3IEY5"/>
<dbReference type="InterPro" id="IPR020850">
    <property type="entry name" value="GED_dom"/>
</dbReference>
<dbReference type="InterPro" id="IPR003130">
    <property type="entry name" value="GED"/>
</dbReference>
<dbReference type="PANTHER" id="PTHR11566:SF39">
    <property type="entry name" value="DYNAMIN-1-LIKE PROTEIN"/>
    <property type="match status" value="1"/>
</dbReference>